<dbReference type="GO" id="GO:0016301">
    <property type="term" value="F:kinase activity"/>
    <property type="evidence" value="ECO:0007669"/>
    <property type="project" value="UniProtKB-UniRule"/>
</dbReference>
<name>A0A0R1KIB3_9LACO</name>
<protein>
    <recommendedName>
        <fullName evidence="4">Fructosamine-3-kinase</fullName>
    </recommendedName>
</protein>
<evidence type="ECO:0008006" key="4">
    <source>
        <dbReference type="Google" id="ProtNLM"/>
    </source>
</evidence>
<dbReference type="PIRSF" id="PIRSF006221">
    <property type="entry name" value="Ketosamine-3-kinase"/>
    <property type="match status" value="1"/>
</dbReference>
<evidence type="ECO:0000256" key="1">
    <source>
        <dbReference type="PIRNR" id="PIRNR006221"/>
    </source>
</evidence>
<dbReference type="InterPro" id="IPR016477">
    <property type="entry name" value="Fructo-/Ketosamine-3-kinase"/>
</dbReference>
<keyword evidence="1" id="KW-0808">Transferase</keyword>
<dbReference type="Pfam" id="PF03881">
    <property type="entry name" value="Fructosamin_kin"/>
    <property type="match status" value="1"/>
</dbReference>
<reference evidence="2 3" key="1">
    <citation type="journal article" date="2015" name="Genome Announc.">
        <title>Expanding the biotechnology potential of lactobacilli through comparative genomics of 213 strains and associated genera.</title>
        <authorList>
            <person name="Sun Z."/>
            <person name="Harris H.M."/>
            <person name="McCann A."/>
            <person name="Guo C."/>
            <person name="Argimon S."/>
            <person name="Zhang W."/>
            <person name="Yang X."/>
            <person name="Jeffery I.B."/>
            <person name="Cooney J.C."/>
            <person name="Kagawa T.F."/>
            <person name="Liu W."/>
            <person name="Song Y."/>
            <person name="Salvetti E."/>
            <person name="Wrobel A."/>
            <person name="Rasinkangas P."/>
            <person name="Parkhill J."/>
            <person name="Rea M.C."/>
            <person name="O'Sullivan O."/>
            <person name="Ritari J."/>
            <person name="Douillard F.P."/>
            <person name="Paul Ross R."/>
            <person name="Yang R."/>
            <person name="Briner A.E."/>
            <person name="Felis G.E."/>
            <person name="de Vos W.M."/>
            <person name="Barrangou R."/>
            <person name="Klaenhammer T.R."/>
            <person name="Caufield P.W."/>
            <person name="Cui Y."/>
            <person name="Zhang H."/>
            <person name="O'Toole P.W."/>
        </authorList>
    </citation>
    <scope>NUCLEOTIDE SEQUENCE [LARGE SCALE GENOMIC DNA]</scope>
    <source>
        <strain evidence="2 3">DSM 19674</strain>
    </source>
</reference>
<proteinExistence type="inferred from homology"/>
<dbReference type="Gene3D" id="3.90.1200.10">
    <property type="match status" value="1"/>
</dbReference>
<dbReference type="InterPro" id="IPR011009">
    <property type="entry name" value="Kinase-like_dom_sf"/>
</dbReference>
<comment type="similarity">
    <text evidence="1">Belongs to the fructosamine kinase family.</text>
</comment>
<sequence>MLIDESWYKELDLGKIEEVQTVSGGDINLAFKIIADTGEYFLKVQPDNNESFFDHEVESLNLINSVANAPKVVRSGTFCDSGYLILNYIHFGTGSQYDLGQLVAKMHQRHSLRFGLGHDVLNAKNPKINTWRANWGDFYIQQRLNVLINEVQKKNLWNDERDKMMRLFEEKLIEYYQVHPIIPSLMHGDLWNGNVGFQQDQQPILFDPDVFFGNREMDIAMTLLFGGFNEEFYQGYQNLYPLDKDWQKRVPWYQTYYLLAHLNLFGETYGASFDNVLKQSVEN</sequence>
<keyword evidence="3" id="KW-1185">Reference proteome</keyword>
<dbReference type="Gene3D" id="3.30.200.20">
    <property type="entry name" value="Phosphorylase Kinase, domain 1"/>
    <property type="match status" value="1"/>
</dbReference>
<organism evidence="2 3">
    <name type="scientific">Companilactobacillus bobalius DSM 19674</name>
    <dbReference type="NCBI Taxonomy" id="1423788"/>
    <lineage>
        <taxon>Bacteria</taxon>
        <taxon>Bacillati</taxon>
        <taxon>Bacillota</taxon>
        <taxon>Bacilli</taxon>
        <taxon>Lactobacillales</taxon>
        <taxon>Lactobacillaceae</taxon>
        <taxon>Companilactobacillus</taxon>
        <taxon>Companilactobacillus bobalius</taxon>
    </lineage>
</organism>
<dbReference type="AlphaFoldDB" id="A0A0R1KIB3"/>
<dbReference type="SUPFAM" id="SSF56112">
    <property type="entry name" value="Protein kinase-like (PK-like)"/>
    <property type="match status" value="1"/>
</dbReference>
<dbReference type="PANTHER" id="PTHR12149:SF8">
    <property type="entry name" value="PROTEIN-RIBULOSAMINE 3-KINASE"/>
    <property type="match status" value="1"/>
</dbReference>
<dbReference type="STRING" id="1423788.FC78_GL001798"/>
<dbReference type="RefSeq" id="WP_056952215.1">
    <property type="nucleotide sequence ID" value="NZ_AZDY01000037.1"/>
</dbReference>
<gene>
    <name evidence="2" type="ORF">FC78_GL001798</name>
</gene>
<dbReference type="PANTHER" id="PTHR12149">
    <property type="entry name" value="FRUCTOSAMINE 3 KINASE-RELATED PROTEIN"/>
    <property type="match status" value="1"/>
</dbReference>
<accession>A0A0R1KIB3</accession>
<keyword evidence="1" id="KW-0418">Kinase</keyword>
<dbReference type="Proteomes" id="UP000051515">
    <property type="component" value="Unassembled WGS sequence"/>
</dbReference>
<evidence type="ECO:0000313" key="2">
    <source>
        <dbReference type="EMBL" id="KRK82992.1"/>
    </source>
</evidence>
<dbReference type="EMBL" id="AZDY01000037">
    <property type="protein sequence ID" value="KRK82992.1"/>
    <property type="molecule type" value="Genomic_DNA"/>
</dbReference>
<comment type="caution">
    <text evidence="2">The sequence shown here is derived from an EMBL/GenBank/DDBJ whole genome shotgun (WGS) entry which is preliminary data.</text>
</comment>
<dbReference type="PATRIC" id="fig|1423788.3.peg.1854"/>
<evidence type="ECO:0000313" key="3">
    <source>
        <dbReference type="Proteomes" id="UP000051515"/>
    </source>
</evidence>
<dbReference type="OrthoDB" id="5291879at2"/>